<dbReference type="InterPro" id="IPR032341">
    <property type="entry name" value="MITD1_C"/>
</dbReference>
<name>A0A0P4WCN8_SCYOL</name>
<dbReference type="EMBL" id="GDRN01073810">
    <property type="protein sequence ID" value="JAI63331.1"/>
    <property type="molecule type" value="Transcribed_RNA"/>
</dbReference>
<evidence type="ECO:0000259" key="1">
    <source>
        <dbReference type="SMART" id="SM00745"/>
    </source>
</evidence>
<dbReference type="SUPFAM" id="SSF116846">
    <property type="entry name" value="MIT domain"/>
    <property type="match status" value="1"/>
</dbReference>
<dbReference type="InterPro" id="IPR052817">
    <property type="entry name" value="MIT_domain_contain_protein1"/>
</dbReference>
<accession>A0A0P4WCN8</accession>
<dbReference type="CDD" id="cd02685">
    <property type="entry name" value="MIT_C"/>
    <property type="match status" value="1"/>
</dbReference>
<dbReference type="SMART" id="SM00745">
    <property type="entry name" value="MIT"/>
    <property type="match status" value="1"/>
</dbReference>
<dbReference type="InterPro" id="IPR038113">
    <property type="entry name" value="MITD1_C_sf"/>
</dbReference>
<dbReference type="Pfam" id="PF04212">
    <property type="entry name" value="MIT"/>
    <property type="match status" value="1"/>
</dbReference>
<evidence type="ECO:0000313" key="2">
    <source>
        <dbReference type="EMBL" id="JAI63332.1"/>
    </source>
</evidence>
<dbReference type="Gene3D" id="1.20.58.80">
    <property type="entry name" value="Phosphotransferase system, lactose/cellobiose-type IIA subunit"/>
    <property type="match status" value="1"/>
</dbReference>
<protein>
    <recommendedName>
        <fullName evidence="1">MIT domain-containing protein</fullName>
    </recommendedName>
</protein>
<dbReference type="PANTHER" id="PTHR21222:SF1">
    <property type="entry name" value="MIT DOMAIN-CONTAINING PROTEIN 1"/>
    <property type="match status" value="1"/>
</dbReference>
<dbReference type="PANTHER" id="PTHR21222">
    <property type="entry name" value="MIT DOMAIN-CONTAINING PROTEIN 1"/>
    <property type="match status" value="1"/>
</dbReference>
<organism evidence="2">
    <name type="scientific">Scylla olivacea</name>
    <name type="common">Orange mud crab</name>
    <name type="synonym">Cancer olivacea</name>
    <dbReference type="NCBI Taxonomy" id="85551"/>
    <lineage>
        <taxon>Eukaryota</taxon>
        <taxon>Metazoa</taxon>
        <taxon>Ecdysozoa</taxon>
        <taxon>Arthropoda</taxon>
        <taxon>Crustacea</taxon>
        <taxon>Multicrustacea</taxon>
        <taxon>Malacostraca</taxon>
        <taxon>Eumalacostraca</taxon>
        <taxon>Eucarida</taxon>
        <taxon>Decapoda</taxon>
        <taxon>Pleocyemata</taxon>
        <taxon>Brachyura</taxon>
        <taxon>Eubrachyura</taxon>
        <taxon>Portunoidea</taxon>
        <taxon>Portunidae</taxon>
        <taxon>Portuninae</taxon>
        <taxon>Scylla</taxon>
    </lineage>
</organism>
<proteinExistence type="predicted"/>
<dbReference type="AlphaFoldDB" id="A0A0P4WCN8"/>
<feature type="domain" description="MIT" evidence="1">
    <location>
        <begin position="1"/>
        <end position="78"/>
    </location>
</feature>
<dbReference type="Pfam" id="PF16565">
    <property type="entry name" value="MIT_C"/>
    <property type="match status" value="1"/>
</dbReference>
<reference evidence="2" key="1">
    <citation type="submission" date="2015-09" db="EMBL/GenBank/DDBJ databases">
        <title>Scylla olivacea transcriptome.</title>
        <authorList>
            <person name="Ikhwanuddin M."/>
        </authorList>
    </citation>
    <scope>NUCLEOTIDE SEQUENCE</scope>
</reference>
<dbReference type="InterPro" id="IPR007330">
    <property type="entry name" value="MIT_dom"/>
</dbReference>
<dbReference type="EMBL" id="GDRN01073809">
    <property type="protein sequence ID" value="JAI63332.1"/>
    <property type="molecule type" value="Transcribed_RNA"/>
</dbReference>
<dbReference type="InterPro" id="IPR036181">
    <property type="entry name" value="MIT_dom_sf"/>
</dbReference>
<dbReference type="Gene3D" id="3.30.870.30">
    <property type="entry name" value="MITD, C-terminal phospholipase D-like domain"/>
    <property type="match status" value="1"/>
</dbReference>
<sequence length="240" mass="27227">MGTPEAAAVQVLTRAVQLDSEKKYGEALACYEQGIRLLLQASREVHDESKRAYFRKKTEEYLGRAEAVKAAAARQRADTCTHRQIQIAEGSTGHSYETVFGPVITPALTEVVVEDAYIRSTHQIYNFLHLCELLVRKAEKLSSISLITSLDPSDPDMQRDRLREIEGSLQKHSVSLNTTFSQTIHDREIRLNNGWVVKIGRGLDYFKKADGRFSVGWSDYHFRPCHQTTIDLYYQPPPPS</sequence>